<evidence type="ECO:0000256" key="6">
    <source>
        <dbReference type="ARBA" id="ARBA00023136"/>
    </source>
</evidence>
<dbReference type="Proteomes" id="UP001500037">
    <property type="component" value="Unassembled WGS sequence"/>
</dbReference>
<keyword evidence="4 7" id="KW-0812">Transmembrane</keyword>
<dbReference type="InterPro" id="IPR011701">
    <property type="entry name" value="MFS"/>
</dbReference>
<keyword evidence="3" id="KW-1003">Cell membrane</keyword>
<feature type="transmembrane region" description="Helical" evidence="7">
    <location>
        <begin position="354"/>
        <end position="375"/>
    </location>
</feature>
<dbReference type="PROSITE" id="PS50850">
    <property type="entry name" value="MFS"/>
    <property type="match status" value="1"/>
</dbReference>
<evidence type="ECO:0000256" key="1">
    <source>
        <dbReference type="ARBA" id="ARBA00004651"/>
    </source>
</evidence>
<evidence type="ECO:0000256" key="4">
    <source>
        <dbReference type="ARBA" id="ARBA00022692"/>
    </source>
</evidence>
<feature type="transmembrane region" description="Helical" evidence="7">
    <location>
        <begin position="265"/>
        <end position="291"/>
    </location>
</feature>
<evidence type="ECO:0000256" key="5">
    <source>
        <dbReference type="ARBA" id="ARBA00022989"/>
    </source>
</evidence>
<feature type="transmembrane region" description="Helical" evidence="7">
    <location>
        <begin position="192"/>
        <end position="217"/>
    </location>
</feature>
<dbReference type="Pfam" id="PF07690">
    <property type="entry name" value="MFS_1"/>
    <property type="match status" value="1"/>
</dbReference>
<evidence type="ECO:0000256" key="3">
    <source>
        <dbReference type="ARBA" id="ARBA00022475"/>
    </source>
</evidence>
<reference evidence="10" key="1">
    <citation type="journal article" date="2019" name="Int. J. Syst. Evol. Microbiol.">
        <title>The Global Catalogue of Microorganisms (GCM) 10K type strain sequencing project: providing services to taxonomists for standard genome sequencing and annotation.</title>
        <authorList>
            <consortium name="The Broad Institute Genomics Platform"/>
            <consortium name="The Broad Institute Genome Sequencing Center for Infectious Disease"/>
            <person name="Wu L."/>
            <person name="Ma J."/>
        </authorList>
    </citation>
    <scope>NUCLEOTIDE SEQUENCE [LARGE SCALE GENOMIC DNA]</scope>
    <source>
        <strain evidence="10">JCM 13004</strain>
    </source>
</reference>
<keyword evidence="10" id="KW-1185">Reference proteome</keyword>
<protein>
    <submittedName>
        <fullName evidence="9">MFS transporter</fullName>
    </submittedName>
</protein>
<dbReference type="PANTHER" id="PTHR23517">
    <property type="entry name" value="RESISTANCE PROTEIN MDTM, PUTATIVE-RELATED-RELATED"/>
    <property type="match status" value="1"/>
</dbReference>
<organism evidence="9 10">
    <name type="scientific">Kitasatospora nipponensis</name>
    <dbReference type="NCBI Taxonomy" id="258049"/>
    <lineage>
        <taxon>Bacteria</taxon>
        <taxon>Bacillati</taxon>
        <taxon>Actinomycetota</taxon>
        <taxon>Actinomycetes</taxon>
        <taxon>Kitasatosporales</taxon>
        <taxon>Streptomycetaceae</taxon>
        <taxon>Kitasatospora</taxon>
    </lineage>
</organism>
<evidence type="ECO:0000313" key="9">
    <source>
        <dbReference type="EMBL" id="GAA1269718.1"/>
    </source>
</evidence>
<keyword evidence="5 7" id="KW-1133">Transmembrane helix</keyword>
<dbReference type="InterPro" id="IPR020846">
    <property type="entry name" value="MFS_dom"/>
</dbReference>
<proteinExistence type="predicted"/>
<sequence length="379" mass="39436">MSFVNMIGSSMFMLTAALFFIRSIGLSVAQVGLGMGIGALVGLLSGVPVGRLADHRGPREVYLVTLVVQAAAMASLVLVHTFWLFVVVVSLTELAGSASSAARAPLTRGVSGERPARFRSYLRAMVNVASSIGALLAALVVQLDTHTAYRWLVLGNAVSFLLSAAVASRLPSLPPVPPPATGRRSALKDRPYLLFSVLGAVMALQGDVLVFALPLWIVEHTHAPRWFAGASALVSTVLVVGLQVRVGRGIETNAAAVRAWRRSGWAFLAGMTLIGLTGALPGPLAVLLIALGAGIHTIGEILQAAGAFELRYSLAPAHAQGQYAGVSRITGGLADVAAPSVLGFLCLTWGAPGWVAMGGVFVAVGLVLPAVVRWAERTR</sequence>
<dbReference type="SUPFAM" id="SSF103473">
    <property type="entry name" value="MFS general substrate transporter"/>
    <property type="match status" value="1"/>
</dbReference>
<feature type="transmembrane region" description="Helical" evidence="7">
    <location>
        <begin position="124"/>
        <end position="143"/>
    </location>
</feature>
<dbReference type="InterPro" id="IPR050171">
    <property type="entry name" value="MFS_Transporters"/>
</dbReference>
<name>A0ABP4HJD9_9ACTN</name>
<dbReference type="Gene3D" id="1.20.1250.20">
    <property type="entry name" value="MFS general substrate transporter like domains"/>
    <property type="match status" value="1"/>
</dbReference>
<evidence type="ECO:0000256" key="2">
    <source>
        <dbReference type="ARBA" id="ARBA00022448"/>
    </source>
</evidence>
<evidence type="ECO:0000313" key="10">
    <source>
        <dbReference type="Proteomes" id="UP001500037"/>
    </source>
</evidence>
<feature type="transmembrane region" description="Helical" evidence="7">
    <location>
        <begin position="61"/>
        <end position="89"/>
    </location>
</feature>
<dbReference type="InterPro" id="IPR036259">
    <property type="entry name" value="MFS_trans_sf"/>
</dbReference>
<evidence type="ECO:0000256" key="7">
    <source>
        <dbReference type="SAM" id="Phobius"/>
    </source>
</evidence>
<dbReference type="EMBL" id="BAAALF010000203">
    <property type="protein sequence ID" value="GAA1269718.1"/>
    <property type="molecule type" value="Genomic_DNA"/>
</dbReference>
<feature type="transmembrane region" description="Helical" evidence="7">
    <location>
        <begin position="223"/>
        <end position="244"/>
    </location>
</feature>
<keyword evidence="2" id="KW-0813">Transport</keyword>
<comment type="subcellular location">
    <subcellularLocation>
        <location evidence="1">Cell membrane</location>
        <topology evidence="1">Multi-pass membrane protein</topology>
    </subcellularLocation>
</comment>
<keyword evidence="6 7" id="KW-0472">Membrane</keyword>
<comment type="caution">
    <text evidence="9">The sequence shown here is derived from an EMBL/GenBank/DDBJ whole genome shotgun (WGS) entry which is preliminary data.</text>
</comment>
<feature type="domain" description="Major facilitator superfamily (MFS) profile" evidence="8">
    <location>
        <begin position="1"/>
        <end position="377"/>
    </location>
</feature>
<accession>A0ABP4HJD9</accession>
<evidence type="ECO:0000259" key="8">
    <source>
        <dbReference type="PROSITE" id="PS50850"/>
    </source>
</evidence>
<dbReference type="PANTHER" id="PTHR23517:SF2">
    <property type="entry name" value="MULTIDRUG RESISTANCE PROTEIN MDTH"/>
    <property type="match status" value="1"/>
</dbReference>
<gene>
    <name evidence="9" type="ORF">GCM10009665_67710</name>
</gene>